<reference evidence="2 3" key="1">
    <citation type="submission" date="2020-10" db="EMBL/GenBank/DDBJ databases">
        <title>Pygocentrus nattereri (red-bellied piranha) genome, fPygNat1, primary haplotype.</title>
        <authorList>
            <person name="Myers G."/>
            <person name="Meyer A."/>
            <person name="Karagic N."/>
            <person name="Pippel M."/>
            <person name="Winkler S."/>
            <person name="Tracey A."/>
            <person name="Wood J."/>
            <person name="Formenti G."/>
            <person name="Howe K."/>
            <person name="Fedrigo O."/>
            <person name="Jarvis E.D."/>
        </authorList>
    </citation>
    <scope>NUCLEOTIDE SEQUENCE [LARGE SCALE GENOMIC DNA]</scope>
</reference>
<name>A0AAR2JHA1_PYGNA</name>
<reference evidence="2" key="3">
    <citation type="submission" date="2025-09" db="UniProtKB">
        <authorList>
            <consortium name="Ensembl"/>
        </authorList>
    </citation>
    <scope>IDENTIFICATION</scope>
</reference>
<protein>
    <submittedName>
        <fullName evidence="2">Uncharacterized protein</fullName>
    </submittedName>
</protein>
<evidence type="ECO:0000313" key="3">
    <source>
        <dbReference type="Proteomes" id="UP001501920"/>
    </source>
</evidence>
<proteinExistence type="predicted"/>
<evidence type="ECO:0000256" key="1">
    <source>
        <dbReference type="SAM" id="Phobius"/>
    </source>
</evidence>
<dbReference type="Ensembl" id="ENSPNAT00000052731.1">
    <property type="protein sequence ID" value="ENSPNAP00000051330.1"/>
    <property type="gene ID" value="ENSPNAG00000030363.1"/>
</dbReference>
<keyword evidence="1" id="KW-1133">Transmembrane helix</keyword>
<keyword evidence="1" id="KW-0472">Membrane</keyword>
<organism evidence="2 3">
    <name type="scientific">Pygocentrus nattereri</name>
    <name type="common">Red-bellied piranha</name>
    <dbReference type="NCBI Taxonomy" id="42514"/>
    <lineage>
        <taxon>Eukaryota</taxon>
        <taxon>Metazoa</taxon>
        <taxon>Chordata</taxon>
        <taxon>Craniata</taxon>
        <taxon>Vertebrata</taxon>
        <taxon>Euteleostomi</taxon>
        <taxon>Actinopterygii</taxon>
        <taxon>Neopterygii</taxon>
        <taxon>Teleostei</taxon>
        <taxon>Ostariophysi</taxon>
        <taxon>Characiformes</taxon>
        <taxon>Characoidei</taxon>
        <taxon>Pygocentrus</taxon>
    </lineage>
</organism>
<evidence type="ECO:0000313" key="2">
    <source>
        <dbReference type="Ensembl" id="ENSPNAP00000051330.1"/>
    </source>
</evidence>
<sequence length="72" mass="8388">MATERTLQEMNEIKAHNRNQLSFAPVKDQLQQSMLLCPVILKKIFCYIYIFISYSCKFLACGFESFSLTTKL</sequence>
<dbReference type="Proteomes" id="UP001501920">
    <property type="component" value="Chromosome 4"/>
</dbReference>
<keyword evidence="3" id="KW-1185">Reference proteome</keyword>
<keyword evidence="1" id="KW-0812">Transmembrane</keyword>
<feature type="transmembrane region" description="Helical" evidence="1">
    <location>
        <begin position="44"/>
        <end position="66"/>
    </location>
</feature>
<accession>A0AAR2JHA1</accession>
<dbReference type="AlphaFoldDB" id="A0AAR2JHA1"/>
<reference evidence="2" key="2">
    <citation type="submission" date="2025-08" db="UniProtKB">
        <authorList>
            <consortium name="Ensembl"/>
        </authorList>
    </citation>
    <scope>IDENTIFICATION</scope>
</reference>